<sequence length="99" mass="9858">MSTRHLAALLTAVGVIAAAFGAPTATAAPNDPGLPQCTSGGGDQTVGTATTECETPGNVQLNATAPDVPVYPYPWDDEFYGPALIIGGWGPHGGGGGHR</sequence>
<dbReference type="EMBL" id="PDCP01000011">
    <property type="protein sequence ID" value="PEG40167.1"/>
    <property type="molecule type" value="Genomic_DNA"/>
</dbReference>
<keyword evidence="2" id="KW-0732">Signal</keyword>
<feature type="chain" id="PRO_5013015487" description="Keratin associated protein" evidence="2">
    <location>
        <begin position="28"/>
        <end position="99"/>
    </location>
</feature>
<comment type="caution">
    <text evidence="3">The sequence shown here is derived from an EMBL/GenBank/DDBJ whole genome shotgun (WGS) entry which is preliminary data.</text>
</comment>
<dbReference type="OrthoDB" id="4629325at2"/>
<name>A0A2A7N8X1_MYCAG</name>
<protein>
    <recommendedName>
        <fullName evidence="5">Keratin associated protein</fullName>
    </recommendedName>
</protein>
<feature type="region of interest" description="Disordered" evidence="1">
    <location>
        <begin position="24"/>
        <end position="67"/>
    </location>
</feature>
<proteinExistence type="predicted"/>
<gene>
    <name evidence="3" type="ORF">CQY20_07890</name>
</gene>
<dbReference type="AlphaFoldDB" id="A0A2A7N8X1"/>
<evidence type="ECO:0000256" key="2">
    <source>
        <dbReference type="SAM" id="SignalP"/>
    </source>
</evidence>
<feature type="signal peptide" evidence="2">
    <location>
        <begin position="1"/>
        <end position="27"/>
    </location>
</feature>
<evidence type="ECO:0008006" key="5">
    <source>
        <dbReference type="Google" id="ProtNLM"/>
    </source>
</evidence>
<organism evidence="3 4">
    <name type="scientific">Mycolicibacterium agri</name>
    <name type="common">Mycobacterium agri</name>
    <dbReference type="NCBI Taxonomy" id="36811"/>
    <lineage>
        <taxon>Bacteria</taxon>
        <taxon>Bacillati</taxon>
        <taxon>Actinomycetota</taxon>
        <taxon>Actinomycetes</taxon>
        <taxon>Mycobacteriales</taxon>
        <taxon>Mycobacteriaceae</taxon>
        <taxon>Mycolicibacterium</taxon>
    </lineage>
</organism>
<evidence type="ECO:0000313" key="4">
    <source>
        <dbReference type="Proteomes" id="UP000220914"/>
    </source>
</evidence>
<accession>A0A2A7N8X1</accession>
<dbReference type="Proteomes" id="UP000220914">
    <property type="component" value="Unassembled WGS sequence"/>
</dbReference>
<reference evidence="3 4" key="1">
    <citation type="submission" date="2017-10" db="EMBL/GenBank/DDBJ databases">
        <title>The new phylogeny of genus Mycobacterium.</title>
        <authorList>
            <person name="Tortoli E."/>
            <person name="Trovato A."/>
            <person name="Cirillo D.M."/>
        </authorList>
    </citation>
    <scope>NUCLEOTIDE SEQUENCE [LARGE SCALE GENOMIC DNA]</scope>
    <source>
        <strain evidence="3 4">CCUG37673</strain>
    </source>
</reference>
<feature type="compositionally biased region" description="Polar residues" evidence="1">
    <location>
        <begin position="45"/>
        <end position="63"/>
    </location>
</feature>
<evidence type="ECO:0000256" key="1">
    <source>
        <dbReference type="SAM" id="MobiDB-lite"/>
    </source>
</evidence>
<keyword evidence="4" id="KW-1185">Reference proteome</keyword>
<evidence type="ECO:0000313" key="3">
    <source>
        <dbReference type="EMBL" id="PEG40167.1"/>
    </source>
</evidence>